<evidence type="ECO:0000256" key="2">
    <source>
        <dbReference type="ARBA" id="ARBA00007884"/>
    </source>
</evidence>
<comment type="caution">
    <text evidence="6">The sequence shown here is derived from an EMBL/GenBank/DDBJ whole genome shotgun (WGS) entry which is preliminary data.</text>
</comment>
<dbReference type="PANTHER" id="PTHR13194">
    <property type="entry name" value="COMPLEX I INTERMEDIATE-ASSOCIATED PROTEIN 30"/>
    <property type="match status" value="1"/>
</dbReference>
<dbReference type="GO" id="GO:0006120">
    <property type="term" value="P:mitochondrial electron transport, NADH to ubiquinone"/>
    <property type="evidence" value="ECO:0007669"/>
    <property type="project" value="TreeGrafter"/>
</dbReference>
<evidence type="ECO:0000256" key="3">
    <source>
        <dbReference type="ARBA" id="ARBA00023128"/>
    </source>
</evidence>
<evidence type="ECO:0000256" key="1">
    <source>
        <dbReference type="ARBA" id="ARBA00004173"/>
    </source>
</evidence>
<keyword evidence="3" id="KW-0496">Mitochondrion</keyword>
<comment type="similarity">
    <text evidence="2">Belongs to the CIA30 family.</text>
</comment>
<comment type="subcellular location">
    <subcellularLocation>
        <location evidence="1">Mitochondrion</location>
    </subcellularLocation>
</comment>
<accession>A0AAW2HJ98</accession>
<proteinExistence type="inferred from homology"/>
<feature type="domain" description="NADH:ubiquinone oxidoreductase intermediate-associated protein 30" evidence="5">
    <location>
        <begin position="112"/>
        <end position="285"/>
    </location>
</feature>
<dbReference type="InterPro" id="IPR008979">
    <property type="entry name" value="Galactose-bd-like_sf"/>
</dbReference>
<sequence length="314" mass="35750">MNGLTKLQRLICKPCVFTGATRIFSVCPPLQQIRNKSKNTHPAATDIPTFGPGTKSTTTFDEVWDEMIKDPTIILKGAKLLGKEFKLLAEESKSMLRTKVMKLSKGDIVMLFTFEEDDSINKFVVTTDKDNNIGYSTASFVKTQYETGMFSGYISTELPKDGITKYAGFASLSSKPRRKSFFRYATYDWASYTHLVMKIRGDGRTYHLILSCPRRLDATWGDQYVYPLFTRGGPYWQIVKIPLSNFYFGKAGSIHDSQTVILPDICQRIAITLADNTEGPFKLEIEYIGMEFQPLHVEETPYEEYSIDEEEEDD</sequence>
<dbReference type="SUPFAM" id="SSF49785">
    <property type="entry name" value="Galactose-binding domain-like"/>
    <property type="match status" value="1"/>
</dbReference>
<reference evidence="6" key="1">
    <citation type="journal article" date="2024" name="Gigascience">
        <title>Chromosome-level genome of the poultry shaft louse Menopon gallinae provides insight into the host-switching and adaptive evolution of parasitic lice.</title>
        <authorList>
            <person name="Xu Y."/>
            <person name="Ma L."/>
            <person name="Liu S."/>
            <person name="Liang Y."/>
            <person name="Liu Q."/>
            <person name="He Z."/>
            <person name="Tian L."/>
            <person name="Duan Y."/>
            <person name="Cai W."/>
            <person name="Li H."/>
            <person name="Song F."/>
        </authorList>
    </citation>
    <scope>NUCLEOTIDE SEQUENCE</scope>
    <source>
        <strain evidence="6">Cailab_2023a</strain>
    </source>
</reference>
<dbReference type="GO" id="GO:0051082">
    <property type="term" value="F:unfolded protein binding"/>
    <property type="evidence" value="ECO:0007669"/>
    <property type="project" value="TreeGrafter"/>
</dbReference>
<dbReference type="PANTHER" id="PTHR13194:SF18">
    <property type="entry name" value="COMPLEX I INTERMEDIATE-ASSOCIATED PROTEIN 30, MITOCHONDRIAL"/>
    <property type="match status" value="1"/>
</dbReference>
<dbReference type="GO" id="GO:0005739">
    <property type="term" value="C:mitochondrion"/>
    <property type="evidence" value="ECO:0007669"/>
    <property type="project" value="UniProtKB-SubCell"/>
</dbReference>
<protein>
    <recommendedName>
        <fullName evidence="5">NADH:ubiquinone oxidoreductase intermediate-associated protein 30 domain-containing protein</fullName>
    </recommendedName>
</protein>
<gene>
    <name evidence="6" type="ORF">PYX00_007468</name>
</gene>
<evidence type="ECO:0000256" key="4">
    <source>
        <dbReference type="ARBA" id="ARBA00023186"/>
    </source>
</evidence>
<dbReference type="GO" id="GO:0032981">
    <property type="term" value="P:mitochondrial respiratory chain complex I assembly"/>
    <property type="evidence" value="ECO:0007669"/>
    <property type="project" value="TreeGrafter"/>
</dbReference>
<dbReference type="EMBL" id="JARGDH010000004">
    <property type="protein sequence ID" value="KAL0269880.1"/>
    <property type="molecule type" value="Genomic_DNA"/>
</dbReference>
<dbReference type="Pfam" id="PF08547">
    <property type="entry name" value="CIA30"/>
    <property type="match status" value="1"/>
</dbReference>
<dbReference type="InterPro" id="IPR013857">
    <property type="entry name" value="NADH-UbQ_OxRdtase-assoc_prot30"/>
</dbReference>
<evidence type="ECO:0000259" key="5">
    <source>
        <dbReference type="Pfam" id="PF08547"/>
    </source>
</evidence>
<dbReference type="InterPro" id="IPR039131">
    <property type="entry name" value="NDUFAF1"/>
</dbReference>
<name>A0AAW2HJ98_9NEOP</name>
<organism evidence="6">
    <name type="scientific">Menopon gallinae</name>
    <name type="common">poultry shaft louse</name>
    <dbReference type="NCBI Taxonomy" id="328185"/>
    <lineage>
        <taxon>Eukaryota</taxon>
        <taxon>Metazoa</taxon>
        <taxon>Ecdysozoa</taxon>
        <taxon>Arthropoda</taxon>
        <taxon>Hexapoda</taxon>
        <taxon>Insecta</taxon>
        <taxon>Pterygota</taxon>
        <taxon>Neoptera</taxon>
        <taxon>Paraneoptera</taxon>
        <taxon>Psocodea</taxon>
        <taxon>Troctomorpha</taxon>
        <taxon>Phthiraptera</taxon>
        <taxon>Amblycera</taxon>
        <taxon>Menoponidae</taxon>
        <taxon>Menopon</taxon>
    </lineage>
</organism>
<keyword evidence="4" id="KW-0143">Chaperone</keyword>
<dbReference type="AlphaFoldDB" id="A0AAW2HJ98"/>
<evidence type="ECO:0000313" key="6">
    <source>
        <dbReference type="EMBL" id="KAL0269880.1"/>
    </source>
</evidence>